<dbReference type="EMBL" id="LR025744">
    <property type="protein sequence ID" value="VBB17417.1"/>
    <property type="molecule type" value="Genomic_DNA"/>
</dbReference>
<protein>
    <submittedName>
        <fullName evidence="1">Uncharacterized protein</fullName>
    </submittedName>
</protein>
<organism evidence="1 2">
    <name type="scientific">Burkholderia stabilis</name>
    <dbReference type="NCBI Taxonomy" id="95485"/>
    <lineage>
        <taxon>Bacteria</taxon>
        <taxon>Pseudomonadati</taxon>
        <taxon>Pseudomonadota</taxon>
        <taxon>Betaproteobacteria</taxon>
        <taxon>Burkholderiales</taxon>
        <taxon>Burkholderiaceae</taxon>
        <taxon>Burkholderia</taxon>
        <taxon>Burkholderia cepacia complex</taxon>
    </lineage>
</organism>
<dbReference type="AlphaFoldDB" id="A0AAJ5T8Z9"/>
<reference evidence="1 2" key="1">
    <citation type="submission" date="2017-11" db="EMBL/GenBank/DDBJ databases">
        <authorList>
            <person name="Seth-Smith MB H."/>
        </authorList>
    </citation>
    <scope>NUCLEOTIDE SEQUENCE [LARGE SCALE GENOMIC DNA]</scope>
    <source>
        <strain evidence="1">E</strain>
    </source>
</reference>
<dbReference type="Proteomes" id="UP000268684">
    <property type="component" value="Chromosome III"/>
</dbReference>
<evidence type="ECO:0000313" key="2">
    <source>
        <dbReference type="Proteomes" id="UP000268684"/>
    </source>
</evidence>
<gene>
    <name evidence="1" type="ORF">BSTAB16_7633</name>
</gene>
<proteinExistence type="predicted"/>
<name>A0AAJ5T8Z9_9BURK</name>
<evidence type="ECO:0000313" key="1">
    <source>
        <dbReference type="EMBL" id="VBB17417.1"/>
    </source>
</evidence>
<accession>A0AAJ5T8Z9</accession>
<keyword evidence="2" id="KW-1185">Reference proteome</keyword>
<sequence>MRRDSIEQENNKAYFPLITAQYPGLLDEMTNPTVQVMSIHLNDLDLAIGSLEREWTRQGCENVQDERERAGQIFDELRDVPGIPLPPGAMLLVIAHGADDKREHVCVPIRTDGPKSHRRAGGK</sequence>